<reference evidence="1 2" key="1">
    <citation type="submission" date="2018-08" db="EMBL/GenBank/DDBJ databases">
        <title>Aphanomyces genome sequencing and annotation.</title>
        <authorList>
            <person name="Minardi D."/>
            <person name="Oidtmann B."/>
            <person name="Van Der Giezen M."/>
            <person name="Studholme D.J."/>
        </authorList>
    </citation>
    <scope>NUCLEOTIDE SEQUENCE [LARGE SCALE GENOMIC DNA]</scope>
    <source>
        <strain evidence="1 2">Kv</strain>
    </source>
</reference>
<sequence length="337" mass="37465">MRLSKAVQPVLAISPASSIPSEDSAVDFEEPLWDASSSSDNEYNATAPQQPTSWKNVLAGAKRLIASAESSHHADILAAIPAGVVAPHPTCSDVNFDPAVDCALDSDEDEVYDEDDEAEFPLFDPLGSEGLGATEDDLVEVAEVLYEEPFDAAQVRSLDVLHYLGDPPGLSMNDAQLREMTKDGWNILADGAPPFHVEVDEDKQFSGYRGPSREAALLWDDPYGLFLFFLPKRMWEDIAIQSNRYREDNMQQIVENMAKRRQAQRTERPGRRLKSLEELAASVMTIPPIKPHEILVWMGLLLGNMLCKTKDIRDQWKRETVGAAPPGTFGQLMVRKR</sequence>
<evidence type="ECO:0008006" key="3">
    <source>
        <dbReference type="Google" id="ProtNLM"/>
    </source>
</evidence>
<dbReference type="PANTHER" id="PTHR46599">
    <property type="entry name" value="PIGGYBAC TRANSPOSABLE ELEMENT-DERIVED PROTEIN 4"/>
    <property type="match status" value="1"/>
</dbReference>
<dbReference type="Proteomes" id="UP000265427">
    <property type="component" value="Unassembled WGS sequence"/>
</dbReference>
<dbReference type="VEuPathDB" id="FungiDB:H257_06190"/>
<dbReference type="AlphaFoldDB" id="A0A397BLZ0"/>
<organism evidence="1 2">
    <name type="scientific">Aphanomyces astaci</name>
    <name type="common">Crayfish plague agent</name>
    <dbReference type="NCBI Taxonomy" id="112090"/>
    <lineage>
        <taxon>Eukaryota</taxon>
        <taxon>Sar</taxon>
        <taxon>Stramenopiles</taxon>
        <taxon>Oomycota</taxon>
        <taxon>Saprolegniomycetes</taxon>
        <taxon>Saprolegniales</taxon>
        <taxon>Verrucalvaceae</taxon>
        <taxon>Aphanomyces</taxon>
    </lineage>
</organism>
<protein>
    <recommendedName>
        <fullName evidence="3">PiggyBac transposable element-derived protein domain-containing protein</fullName>
    </recommendedName>
</protein>
<gene>
    <name evidence="1" type="ORF">DYB36_011275</name>
</gene>
<name>A0A397BLZ0_APHAT</name>
<evidence type="ECO:0000313" key="1">
    <source>
        <dbReference type="EMBL" id="RHY21047.1"/>
    </source>
</evidence>
<proteinExistence type="predicted"/>
<dbReference type="EMBL" id="QUSZ01002754">
    <property type="protein sequence ID" value="RHY21047.1"/>
    <property type="molecule type" value="Genomic_DNA"/>
</dbReference>
<evidence type="ECO:0000313" key="2">
    <source>
        <dbReference type="Proteomes" id="UP000265427"/>
    </source>
</evidence>
<dbReference type="VEuPathDB" id="FungiDB:H257_17756"/>
<dbReference type="PANTHER" id="PTHR46599:SF3">
    <property type="entry name" value="PIGGYBAC TRANSPOSABLE ELEMENT-DERIVED PROTEIN 4"/>
    <property type="match status" value="1"/>
</dbReference>
<accession>A0A397BLZ0</accession>
<comment type="caution">
    <text evidence="1">The sequence shown here is derived from an EMBL/GenBank/DDBJ whole genome shotgun (WGS) entry which is preliminary data.</text>
</comment>